<keyword evidence="7" id="KW-0732">Signal</keyword>
<feature type="domain" description="Peptidase M48" evidence="8">
    <location>
        <begin position="114"/>
        <end position="280"/>
    </location>
</feature>
<dbReference type="EC" id="3.4.24.-" evidence="9"/>
<evidence type="ECO:0000256" key="6">
    <source>
        <dbReference type="ARBA" id="ARBA00023049"/>
    </source>
</evidence>
<dbReference type="EMBL" id="JBBUTG010000003">
    <property type="protein sequence ID" value="MEK8030555.1"/>
    <property type="molecule type" value="Genomic_DNA"/>
</dbReference>
<feature type="chain" id="PRO_5045492825" evidence="7">
    <location>
        <begin position="38"/>
        <end position="546"/>
    </location>
</feature>
<dbReference type="InterPro" id="IPR051156">
    <property type="entry name" value="Mito/Outer_Membr_Metalloprot"/>
</dbReference>
<proteinExistence type="predicted"/>
<comment type="cofactor">
    <cofactor evidence="1">
        <name>Zn(2+)</name>
        <dbReference type="ChEBI" id="CHEBI:29105"/>
    </cofactor>
</comment>
<keyword evidence="3" id="KW-0479">Metal-binding</keyword>
<dbReference type="RefSeq" id="WP_341424917.1">
    <property type="nucleotide sequence ID" value="NZ_JBBUTG010000003.1"/>
</dbReference>
<protein>
    <submittedName>
        <fullName evidence="9">M48 family metalloprotease</fullName>
        <ecNumber evidence="9">3.4.24.-</ecNumber>
    </submittedName>
</protein>
<dbReference type="PANTHER" id="PTHR22726">
    <property type="entry name" value="METALLOENDOPEPTIDASE OMA1"/>
    <property type="match status" value="1"/>
</dbReference>
<evidence type="ECO:0000313" key="9">
    <source>
        <dbReference type="EMBL" id="MEK8030555.1"/>
    </source>
</evidence>
<sequence length="546" mass="59520">MIDTLSPRRAERPRPGALRWMPLAMAAALACSWPATAPQAQVKLPALGDSVSEDFDILAERRLGDRIMREVRRDPAYLDDPELLEYLHSIFDPLLAAARSRGEIDPDLDKAFAWEPFLVGERPVNAFALPGGYVGVYLGLIALTTTSDELASVLAHEMSHVTQRHIARSAISSQRQGLATMAGMILGILAASRSTSPDAAQAVIMGTQAAMVQGQLNFSREMEREADRIGIEVLGSAGFAPAGMVGMFEKMDGAMRLNDSNQYPYLRTHPLTIERISDARLRVREAGLPAPVKSAVPHTLMQARAKALMDRTDQALLRLQGLAATPSTATDLPRLATLYAGAQASIQLRDFAQAEQSISAGEALARGPFANEPEARRQFALLRVSMLVERGGAAAEWGPALTNALAPLANDRSRPVMILRAQAALARQRMGDRAAPEALRQATEALQTWVAEHKRDALAWQTLAQCAEPLGLRLRSLRAGAEAAYANGDLLGAVDRLRVARQIAQETRSDDYVEVSVIQSRLRELEGDRRRLLAEMRGERNPEDVQ</sequence>
<gene>
    <name evidence="9" type="ORF">AACH06_06925</name>
</gene>
<keyword evidence="6 9" id="KW-0482">Metalloprotease</keyword>
<evidence type="ECO:0000256" key="3">
    <source>
        <dbReference type="ARBA" id="ARBA00022723"/>
    </source>
</evidence>
<reference evidence="9 10" key="1">
    <citation type="submission" date="2024-04" db="EMBL/GenBank/DDBJ databases">
        <title>Novel species of the genus Ideonella isolated from streams.</title>
        <authorList>
            <person name="Lu H."/>
        </authorList>
    </citation>
    <scope>NUCLEOTIDE SEQUENCE [LARGE SCALE GENOMIC DNA]</scope>
    <source>
        <strain evidence="9 10">DXS29W</strain>
    </source>
</reference>
<name>A0ABU9BNR4_9BURK</name>
<accession>A0ABU9BNR4</accession>
<dbReference type="InterPro" id="IPR001915">
    <property type="entry name" value="Peptidase_M48"/>
</dbReference>
<dbReference type="PANTHER" id="PTHR22726:SF1">
    <property type="entry name" value="METALLOENDOPEPTIDASE OMA1, MITOCHONDRIAL"/>
    <property type="match status" value="1"/>
</dbReference>
<keyword evidence="5" id="KW-0862">Zinc</keyword>
<evidence type="ECO:0000256" key="7">
    <source>
        <dbReference type="SAM" id="SignalP"/>
    </source>
</evidence>
<organism evidence="9 10">
    <name type="scientific">Ideonella lacteola</name>
    <dbReference type="NCBI Taxonomy" id="2984193"/>
    <lineage>
        <taxon>Bacteria</taxon>
        <taxon>Pseudomonadati</taxon>
        <taxon>Pseudomonadota</taxon>
        <taxon>Betaproteobacteria</taxon>
        <taxon>Burkholderiales</taxon>
        <taxon>Sphaerotilaceae</taxon>
        <taxon>Ideonella</taxon>
    </lineage>
</organism>
<dbReference type="Proteomes" id="UP001371218">
    <property type="component" value="Unassembled WGS sequence"/>
</dbReference>
<keyword evidence="10" id="KW-1185">Reference proteome</keyword>
<keyword evidence="2" id="KW-0645">Protease</keyword>
<evidence type="ECO:0000256" key="4">
    <source>
        <dbReference type="ARBA" id="ARBA00022801"/>
    </source>
</evidence>
<dbReference type="Pfam" id="PF01435">
    <property type="entry name" value="Peptidase_M48"/>
    <property type="match status" value="1"/>
</dbReference>
<evidence type="ECO:0000259" key="8">
    <source>
        <dbReference type="Pfam" id="PF01435"/>
    </source>
</evidence>
<feature type="signal peptide" evidence="7">
    <location>
        <begin position="1"/>
        <end position="37"/>
    </location>
</feature>
<evidence type="ECO:0000313" key="10">
    <source>
        <dbReference type="Proteomes" id="UP001371218"/>
    </source>
</evidence>
<comment type="caution">
    <text evidence="9">The sequence shown here is derived from an EMBL/GenBank/DDBJ whole genome shotgun (WGS) entry which is preliminary data.</text>
</comment>
<evidence type="ECO:0000256" key="5">
    <source>
        <dbReference type="ARBA" id="ARBA00022833"/>
    </source>
</evidence>
<evidence type="ECO:0000256" key="1">
    <source>
        <dbReference type="ARBA" id="ARBA00001947"/>
    </source>
</evidence>
<dbReference type="Gene3D" id="3.30.2010.10">
    <property type="entry name" value="Metalloproteases ('zincins'), catalytic domain"/>
    <property type="match status" value="1"/>
</dbReference>
<evidence type="ECO:0000256" key="2">
    <source>
        <dbReference type="ARBA" id="ARBA00022670"/>
    </source>
</evidence>
<keyword evidence="4 9" id="KW-0378">Hydrolase</keyword>
<dbReference type="GO" id="GO:0008237">
    <property type="term" value="F:metallopeptidase activity"/>
    <property type="evidence" value="ECO:0007669"/>
    <property type="project" value="UniProtKB-KW"/>
</dbReference>